<gene>
    <name evidence="1" type="ORF">VM1G_11383</name>
</gene>
<evidence type="ECO:0000313" key="1">
    <source>
        <dbReference type="EMBL" id="KUI66515.1"/>
    </source>
</evidence>
<organism evidence="1 2">
    <name type="scientific">Cytospora mali</name>
    <name type="common">Apple Valsa canker fungus</name>
    <name type="synonym">Valsa mali</name>
    <dbReference type="NCBI Taxonomy" id="578113"/>
    <lineage>
        <taxon>Eukaryota</taxon>
        <taxon>Fungi</taxon>
        <taxon>Dikarya</taxon>
        <taxon>Ascomycota</taxon>
        <taxon>Pezizomycotina</taxon>
        <taxon>Sordariomycetes</taxon>
        <taxon>Sordariomycetidae</taxon>
        <taxon>Diaporthales</taxon>
        <taxon>Cytosporaceae</taxon>
        <taxon>Cytospora</taxon>
    </lineage>
</organism>
<evidence type="ECO:0000313" key="2">
    <source>
        <dbReference type="Proteomes" id="UP000078559"/>
    </source>
</evidence>
<keyword evidence="2" id="KW-1185">Reference proteome</keyword>
<accession>A0A194VRS3</accession>
<reference evidence="1" key="1">
    <citation type="submission" date="2014-12" db="EMBL/GenBank/DDBJ databases">
        <title>Genome Sequence of Valsa Canker Pathogens Uncovers a Specific Adaption of Colonization on Woody Bark.</title>
        <authorList>
            <person name="Yin Z."/>
            <person name="Liu H."/>
            <person name="Gao X."/>
            <person name="Li Z."/>
            <person name="Song N."/>
            <person name="Ke X."/>
            <person name="Dai Q."/>
            <person name="Wu Y."/>
            <person name="Sun Y."/>
            <person name="Xu J.-R."/>
            <person name="Kang Z.K."/>
            <person name="Wang L."/>
            <person name="Huang L."/>
        </authorList>
    </citation>
    <scope>NUCLEOTIDE SEQUENCE [LARGE SCALE GENOMIC DNA]</scope>
    <source>
        <strain evidence="1">03-8</strain>
    </source>
</reference>
<name>A0A194VRS3_CYTMA</name>
<dbReference type="EMBL" id="CM003099">
    <property type="protein sequence ID" value="KUI66515.1"/>
    <property type="molecule type" value="Genomic_DNA"/>
</dbReference>
<dbReference type="AlphaFoldDB" id="A0A194VRS3"/>
<sequence length="84" mass="9211">MGKAVEEHRGDETVIRPEGREFLGLKSKPGLLALDAALTPPIVLRTRCGLDMATVSVREAIRIAILFVSNFQLRVSSDYPTNDS</sequence>
<protein>
    <submittedName>
        <fullName evidence="1">Uncharacterized protein</fullName>
    </submittedName>
</protein>
<proteinExistence type="predicted"/>
<dbReference type="Proteomes" id="UP000078559">
    <property type="component" value="Chromosome 2"/>
</dbReference>